<dbReference type="Proteomes" id="UP001177670">
    <property type="component" value="Unassembled WGS sequence"/>
</dbReference>
<evidence type="ECO:0000313" key="2">
    <source>
        <dbReference type="Proteomes" id="UP001177670"/>
    </source>
</evidence>
<dbReference type="EMBL" id="JAHYIQ010000017">
    <property type="protein sequence ID" value="KAK1124569.1"/>
    <property type="molecule type" value="Genomic_DNA"/>
</dbReference>
<comment type="caution">
    <text evidence="1">The sequence shown here is derived from an EMBL/GenBank/DDBJ whole genome shotgun (WGS) entry which is preliminary data.</text>
</comment>
<evidence type="ECO:0000313" key="1">
    <source>
        <dbReference type="EMBL" id="KAK1124569.1"/>
    </source>
</evidence>
<sequence>MYLRTVRAQFAGKERIEYKSSTQVGRRRKERKMRLCDTAYVRTCVFTIRIHVSQKDKTRAAKAYGTTKSLIKKDIKDREETNQIEFKKEYDNTLLRIIPLLLPITI</sequence>
<dbReference type="AlphaFoldDB" id="A0AA40KL96"/>
<name>A0AA40KL96_9HYME</name>
<proteinExistence type="predicted"/>
<accession>A0AA40KL96</accession>
<gene>
    <name evidence="1" type="ORF">K0M31_005947</name>
</gene>
<organism evidence="1 2">
    <name type="scientific">Melipona bicolor</name>
    <dbReference type="NCBI Taxonomy" id="60889"/>
    <lineage>
        <taxon>Eukaryota</taxon>
        <taxon>Metazoa</taxon>
        <taxon>Ecdysozoa</taxon>
        <taxon>Arthropoda</taxon>
        <taxon>Hexapoda</taxon>
        <taxon>Insecta</taxon>
        <taxon>Pterygota</taxon>
        <taxon>Neoptera</taxon>
        <taxon>Endopterygota</taxon>
        <taxon>Hymenoptera</taxon>
        <taxon>Apocrita</taxon>
        <taxon>Aculeata</taxon>
        <taxon>Apoidea</taxon>
        <taxon>Anthophila</taxon>
        <taxon>Apidae</taxon>
        <taxon>Melipona</taxon>
    </lineage>
</organism>
<keyword evidence="2" id="KW-1185">Reference proteome</keyword>
<reference evidence="1" key="1">
    <citation type="submission" date="2021-10" db="EMBL/GenBank/DDBJ databases">
        <title>Melipona bicolor Genome sequencing and assembly.</title>
        <authorList>
            <person name="Araujo N.S."/>
            <person name="Arias M.C."/>
        </authorList>
    </citation>
    <scope>NUCLEOTIDE SEQUENCE</scope>
    <source>
        <strain evidence="1">USP_2M_L1-L4_2017</strain>
        <tissue evidence="1">Whole body</tissue>
    </source>
</reference>
<protein>
    <submittedName>
        <fullName evidence="1">Uncharacterized protein</fullName>
    </submittedName>
</protein>